<dbReference type="InterPro" id="IPR053243">
    <property type="entry name" value="SJ_maturation_regulator"/>
</dbReference>
<dbReference type="InterPro" id="IPR036772">
    <property type="entry name" value="SRCR-like_dom_sf"/>
</dbReference>
<dbReference type="AlphaFoldDB" id="A0A1B6J6N4"/>
<dbReference type="Gene3D" id="3.10.250.10">
    <property type="entry name" value="SRCR-like domain"/>
    <property type="match status" value="1"/>
</dbReference>
<feature type="non-terminal residue" evidence="7">
    <location>
        <position position="1"/>
    </location>
</feature>
<dbReference type="GO" id="GO:0045217">
    <property type="term" value="P:cell-cell junction maintenance"/>
    <property type="evidence" value="ECO:0007669"/>
    <property type="project" value="TreeGrafter"/>
</dbReference>
<keyword evidence="1" id="KW-0732">Signal</keyword>
<protein>
    <recommendedName>
        <fullName evidence="6">SRCR domain-containing protein</fullName>
    </recommendedName>
</protein>
<dbReference type="PANTHER" id="PTHR47653:SF1">
    <property type="entry name" value="DELETED IN MALIGNANT BRAIN TUMORS 1 PROTEIN"/>
    <property type="match status" value="1"/>
</dbReference>
<dbReference type="PROSITE" id="PS50287">
    <property type="entry name" value="SRCR_2"/>
    <property type="match status" value="1"/>
</dbReference>
<gene>
    <name evidence="7" type="ORF">g.7868</name>
</gene>
<dbReference type="EMBL" id="GECU01012873">
    <property type="protein sequence ID" value="JAS94833.1"/>
    <property type="molecule type" value="Transcribed_RNA"/>
</dbReference>
<keyword evidence="4" id="KW-0325">Glycoprotein</keyword>
<proteinExistence type="predicted"/>
<dbReference type="SUPFAM" id="SSF51126">
    <property type="entry name" value="Pectin lyase-like"/>
    <property type="match status" value="1"/>
</dbReference>
<name>A0A1B6J6N4_9HEMI</name>
<evidence type="ECO:0000256" key="5">
    <source>
        <dbReference type="PROSITE-ProRule" id="PRU00196"/>
    </source>
</evidence>
<feature type="domain" description="SRCR" evidence="6">
    <location>
        <begin position="27"/>
        <end position="67"/>
    </location>
</feature>
<feature type="disulfide bond" evidence="5">
    <location>
        <begin position="34"/>
        <end position="44"/>
    </location>
</feature>
<keyword evidence="2" id="KW-0677">Repeat</keyword>
<feature type="non-terminal residue" evidence="7">
    <location>
        <position position="258"/>
    </location>
</feature>
<dbReference type="GO" id="GO:0016020">
    <property type="term" value="C:membrane"/>
    <property type="evidence" value="ECO:0007669"/>
    <property type="project" value="InterPro"/>
</dbReference>
<dbReference type="InterPro" id="IPR001190">
    <property type="entry name" value="SRCR"/>
</dbReference>
<comment type="caution">
    <text evidence="5">Lacks conserved residue(s) required for the propagation of feature annotation.</text>
</comment>
<dbReference type="PANTHER" id="PTHR47653">
    <property type="entry name" value="PROTEIN BARK BEETLE"/>
    <property type="match status" value="1"/>
</dbReference>
<dbReference type="SUPFAM" id="SSF56487">
    <property type="entry name" value="SRCR-like"/>
    <property type="match status" value="1"/>
</dbReference>
<evidence type="ECO:0000313" key="7">
    <source>
        <dbReference type="EMBL" id="JAS94833.1"/>
    </source>
</evidence>
<evidence type="ECO:0000256" key="3">
    <source>
        <dbReference type="ARBA" id="ARBA00023157"/>
    </source>
</evidence>
<evidence type="ECO:0000256" key="1">
    <source>
        <dbReference type="ARBA" id="ARBA00022729"/>
    </source>
</evidence>
<evidence type="ECO:0000259" key="6">
    <source>
        <dbReference type="PROSITE" id="PS50287"/>
    </source>
</evidence>
<reference evidence="7" key="1">
    <citation type="submission" date="2015-11" db="EMBL/GenBank/DDBJ databases">
        <title>De novo transcriptome assembly of four potential Pierce s Disease insect vectors from Arizona vineyards.</title>
        <authorList>
            <person name="Tassone E.E."/>
        </authorList>
    </citation>
    <scope>NUCLEOTIDE SEQUENCE</scope>
</reference>
<evidence type="ECO:0000256" key="2">
    <source>
        <dbReference type="ARBA" id="ARBA00022737"/>
    </source>
</evidence>
<accession>A0A1B6J6N4</accession>
<sequence length="258" mass="28884">QLGLVLNPDDWFIERADIPEAGTSERIIMSNVRCTEEDHDITECRAERLPHIENSCDHNQDVGLRCYEPHWAGVRLGVLAERTDLQYITVEKAGLLDYTTNEFKPAVQVDLYHHSFDSVRVVDNVQDGLGVVYADIYSGTTNIVRNSEFSNNRGSGVAFKQLGLKITGSTIENNKIAGVRLGVLAERTDLQYITVEKAGLLDYTTNEFKPAVQVDLYHHSFDSVRVVDNVQDGLGVVYADIYSGTTNIVRNSEFSNNR</sequence>
<keyword evidence="3 5" id="KW-1015">Disulfide bond</keyword>
<dbReference type="InterPro" id="IPR011050">
    <property type="entry name" value="Pectin_lyase_fold/virulence"/>
</dbReference>
<organism evidence="7">
    <name type="scientific">Homalodisca liturata</name>
    <dbReference type="NCBI Taxonomy" id="320908"/>
    <lineage>
        <taxon>Eukaryota</taxon>
        <taxon>Metazoa</taxon>
        <taxon>Ecdysozoa</taxon>
        <taxon>Arthropoda</taxon>
        <taxon>Hexapoda</taxon>
        <taxon>Insecta</taxon>
        <taxon>Pterygota</taxon>
        <taxon>Neoptera</taxon>
        <taxon>Paraneoptera</taxon>
        <taxon>Hemiptera</taxon>
        <taxon>Auchenorrhyncha</taxon>
        <taxon>Membracoidea</taxon>
        <taxon>Cicadellidae</taxon>
        <taxon>Cicadellinae</taxon>
        <taxon>Proconiini</taxon>
        <taxon>Homalodisca</taxon>
    </lineage>
</organism>
<evidence type="ECO:0000256" key="4">
    <source>
        <dbReference type="ARBA" id="ARBA00023180"/>
    </source>
</evidence>